<dbReference type="AlphaFoldDB" id="A0A1Q9EL90"/>
<dbReference type="InterPro" id="IPR000210">
    <property type="entry name" value="BTB/POZ_dom"/>
</dbReference>
<dbReference type="PROSITE" id="PS50097">
    <property type="entry name" value="BTB"/>
    <property type="match status" value="1"/>
</dbReference>
<keyword evidence="1" id="KW-1133">Transmembrane helix</keyword>
<evidence type="ECO:0000259" key="2">
    <source>
        <dbReference type="PROSITE" id="PS50097"/>
    </source>
</evidence>
<proteinExistence type="predicted"/>
<dbReference type="InterPro" id="IPR011333">
    <property type="entry name" value="SKP1/BTB/POZ_sf"/>
</dbReference>
<feature type="transmembrane region" description="Helical" evidence="1">
    <location>
        <begin position="251"/>
        <end position="273"/>
    </location>
</feature>
<feature type="domain" description="BTB" evidence="2">
    <location>
        <begin position="47"/>
        <end position="124"/>
    </location>
</feature>
<dbReference type="Gene3D" id="3.30.710.10">
    <property type="entry name" value="Potassium Channel Kv1.1, Chain A"/>
    <property type="match status" value="1"/>
</dbReference>
<feature type="transmembrane region" description="Helical" evidence="1">
    <location>
        <begin position="285"/>
        <end position="306"/>
    </location>
</feature>
<dbReference type="Pfam" id="PF00651">
    <property type="entry name" value="BTB"/>
    <property type="match status" value="1"/>
</dbReference>
<name>A0A1Q9EL90_SYMMI</name>
<reference evidence="3 4" key="1">
    <citation type="submission" date="2016-02" db="EMBL/GenBank/DDBJ databases">
        <title>Genome analysis of coral dinoflagellate symbionts highlights evolutionary adaptations to a symbiotic lifestyle.</title>
        <authorList>
            <person name="Aranda M."/>
            <person name="Li Y."/>
            <person name="Liew Y.J."/>
            <person name="Baumgarten S."/>
            <person name="Simakov O."/>
            <person name="Wilson M."/>
            <person name="Piel J."/>
            <person name="Ashoor H."/>
            <person name="Bougouffa S."/>
            <person name="Bajic V.B."/>
            <person name="Ryu T."/>
            <person name="Ravasi T."/>
            <person name="Bayer T."/>
            <person name="Micklem G."/>
            <person name="Kim H."/>
            <person name="Bhak J."/>
            <person name="Lajeunesse T.C."/>
            <person name="Voolstra C.R."/>
        </authorList>
    </citation>
    <scope>NUCLEOTIDE SEQUENCE [LARGE SCALE GENOMIC DNA]</scope>
    <source>
        <strain evidence="3 4">CCMP2467</strain>
    </source>
</reference>
<evidence type="ECO:0000313" key="4">
    <source>
        <dbReference type="Proteomes" id="UP000186817"/>
    </source>
</evidence>
<accession>A0A1Q9EL90</accession>
<keyword evidence="1" id="KW-0812">Transmembrane</keyword>
<organism evidence="3 4">
    <name type="scientific">Symbiodinium microadriaticum</name>
    <name type="common">Dinoflagellate</name>
    <name type="synonym">Zooxanthella microadriatica</name>
    <dbReference type="NCBI Taxonomy" id="2951"/>
    <lineage>
        <taxon>Eukaryota</taxon>
        <taxon>Sar</taxon>
        <taxon>Alveolata</taxon>
        <taxon>Dinophyceae</taxon>
        <taxon>Suessiales</taxon>
        <taxon>Symbiodiniaceae</taxon>
        <taxon>Symbiodinium</taxon>
    </lineage>
</organism>
<keyword evidence="4" id="KW-1185">Reference proteome</keyword>
<dbReference type="EMBL" id="LSRX01000122">
    <property type="protein sequence ID" value="OLQ08223.1"/>
    <property type="molecule type" value="Genomic_DNA"/>
</dbReference>
<keyword evidence="1" id="KW-0472">Membrane</keyword>
<evidence type="ECO:0000313" key="3">
    <source>
        <dbReference type="EMBL" id="OLQ08223.1"/>
    </source>
</evidence>
<dbReference type="Proteomes" id="UP000186817">
    <property type="component" value="Unassembled WGS sequence"/>
</dbReference>
<dbReference type="SUPFAM" id="SSF54695">
    <property type="entry name" value="POZ domain"/>
    <property type="match status" value="1"/>
</dbReference>
<dbReference type="OrthoDB" id="10278874at2759"/>
<evidence type="ECO:0000256" key="1">
    <source>
        <dbReference type="SAM" id="Phobius"/>
    </source>
</evidence>
<protein>
    <recommendedName>
        <fullName evidence="2">BTB domain-containing protein</fullName>
    </recommendedName>
</protein>
<comment type="caution">
    <text evidence="3">The sequence shown here is derived from an EMBL/GenBank/DDBJ whole genome shotgun (WGS) entry which is preliminary data.</text>
</comment>
<gene>
    <name evidence="3" type="ORF">AK812_SmicGene8302</name>
</gene>
<sequence>MANGRRVDHNIDLVIEDWKHYGVGDNIWSEKESDNWGNDFCPNPDAQDLRFRARISLPSPPETMPADKRVLVARSQYFKQMFAEANWVEGRTNEVDCQSDPTMDRRSVHALLLFLMSNRVMPPEDPEDYDYYFALRRLADRCLVKTLVHEVESTLALRLVEGNVLQLLGRVAGSGGPLETACLAMLKKDDCAILDTQMPAVDQIIGEHPELARSLVHMLVAERRSRKRALGSKDSTEVNVVRLRRLVVVQLFLRILAQAAGSVIAFAVFGLYWSFRFPGEGPYSHFLGLESACSAAVTFAASVAHIRVRDAQAEKDLAKVN</sequence>